<feature type="compositionally biased region" description="Basic and acidic residues" evidence="1">
    <location>
        <begin position="33"/>
        <end position="48"/>
    </location>
</feature>
<organism evidence="2 3">
    <name type="scientific">Aldrovandia affinis</name>
    <dbReference type="NCBI Taxonomy" id="143900"/>
    <lineage>
        <taxon>Eukaryota</taxon>
        <taxon>Metazoa</taxon>
        <taxon>Chordata</taxon>
        <taxon>Craniata</taxon>
        <taxon>Vertebrata</taxon>
        <taxon>Euteleostomi</taxon>
        <taxon>Actinopterygii</taxon>
        <taxon>Neopterygii</taxon>
        <taxon>Teleostei</taxon>
        <taxon>Notacanthiformes</taxon>
        <taxon>Halosauridae</taxon>
        <taxon>Aldrovandia</taxon>
    </lineage>
</organism>
<evidence type="ECO:0000256" key="1">
    <source>
        <dbReference type="SAM" id="MobiDB-lite"/>
    </source>
</evidence>
<feature type="region of interest" description="Disordered" evidence="1">
    <location>
        <begin position="26"/>
        <end position="96"/>
    </location>
</feature>
<comment type="caution">
    <text evidence="2">The sequence shown here is derived from an EMBL/GenBank/DDBJ whole genome shotgun (WGS) entry which is preliminary data.</text>
</comment>
<proteinExistence type="predicted"/>
<sequence>MCLSPDVPDLPLLKGHARHRVPVAWAGFPGLPKDIERERSDGSRKDLGTQRNGALKQRLKQSSSHPPAGAWCPNPKQEPRSSGRATDPSSNANYSSAAVHYSGSFGTLRGLSEGPLDGALDLMWVTGKSAPYGLTNTTYSSFPRRWEKT</sequence>
<evidence type="ECO:0000313" key="3">
    <source>
        <dbReference type="Proteomes" id="UP001221898"/>
    </source>
</evidence>
<keyword evidence="3" id="KW-1185">Reference proteome</keyword>
<dbReference type="AlphaFoldDB" id="A0AAD7WRH4"/>
<name>A0AAD7WRH4_9TELE</name>
<dbReference type="Proteomes" id="UP001221898">
    <property type="component" value="Unassembled WGS sequence"/>
</dbReference>
<gene>
    <name evidence="2" type="ORF">AAFF_G00301460</name>
</gene>
<accession>A0AAD7WRH4</accession>
<evidence type="ECO:0000313" key="2">
    <source>
        <dbReference type="EMBL" id="KAJ8406572.1"/>
    </source>
</evidence>
<feature type="compositionally biased region" description="Polar residues" evidence="1">
    <location>
        <begin position="83"/>
        <end position="96"/>
    </location>
</feature>
<protein>
    <submittedName>
        <fullName evidence="2">Uncharacterized protein</fullName>
    </submittedName>
</protein>
<reference evidence="2" key="1">
    <citation type="journal article" date="2023" name="Science">
        <title>Genome structures resolve the early diversification of teleost fishes.</title>
        <authorList>
            <person name="Parey E."/>
            <person name="Louis A."/>
            <person name="Montfort J."/>
            <person name="Bouchez O."/>
            <person name="Roques C."/>
            <person name="Iampietro C."/>
            <person name="Lluch J."/>
            <person name="Castinel A."/>
            <person name="Donnadieu C."/>
            <person name="Desvignes T."/>
            <person name="Floi Bucao C."/>
            <person name="Jouanno E."/>
            <person name="Wen M."/>
            <person name="Mejri S."/>
            <person name="Dirks R."/>
            <person name="Jansen H."/>
            <person name="Henkel C."/>
            <person name="Chen W.J."/>
            <person name="Zahm M."/>
            <person name="Cabau C."/>
            <person name="Klopp C."/>
            <person name="Thompson A.W."/>
            <person name="Robinson-Rechavi M."/>
            <person name="Braasch I."/>
            <person name="Lecointre G."/>
            <person name="Bobe J."/>
            <person name="Postlethwait J.H."/>
            <person name="Berthelot C."/>
            <person name="Roest Crollius H."/>
            <person name="Guiguen Y."/>
        </authorList>
    </citation>
    <scope>NUCLEOTIDE SEQUENCE</scope>
    <source>
        <strain evidence="2">NC1722</strain>
    </source>
</reference>
<dbReference type="EMBL" id="JAINUG010000043">
    <property type="protein sequence ID" value="KAJ8406572.1"/>
    <property type="molecule type" value="Genomic_DNA"/>
</dbReference>